<dbReference type="Pfam" id="PF04464">
    <property type="entry name" value="Glyphos_transf"/>
    <property type="match status" value="1"/>
</dbReference>
<dbReference type="SUPFAM" id="SSF53756">
    <property type="entry name" value="UDP-Glycosyltransferase/glycogen phosphorylase"/>
    <property type="match status" value="1"/>
</dbReference>
<gene>
    <name evidence="1" type="ORF">SAMN02745164_01588</name>
</gene>
<comment type="caution">
    <text evidence="1">The sequence shown here is derived from an EMBL/GenBank/DDBJ whole genome shotgun (WGS) entry which is preliminary data.</text>
</comment>
<accession>A0A1M4Y410</accession>
<dbReference type="InterPro" id="IPR007554">
    <property type="entry name" value="Glycerophosphate_synth"/>
</dbReference>
<dbReference type="GO" id="GO:0047355">
    <property type="term" value="F:CDP-glycerol glycerophosphotransferase activity"/>
    <property type="evidence" value="ECO:0007669"/>
    <property type="project" value="InterPro"/>
</dbReference>
<evidence type="ECO:0000313" key="1">
    <source>
        <dbReference type="EMBL" id="SHF00429.1"/>
    </source>
</evidence>
<name>A0A1M4Y410_MARH1</name>
<keyword evidence="2" id="KW-1185">Reference proteome</keyword>
<dbReference type="InterPro" id="IPR043148">
    <property type="entry name" value="TagF_C"/>
</dbReference>
<organism evidence="1 2">
    <name type="scientific">Marinitoga hydrogenitolerans (strain DSM 16785 / JCM 12826 / AT1271)</name>
    <dbReference type="NCBI Taxonomy" id="1122195"/>
    <lineage>
        <taxon>Bacteria</taxon>
        <taxon>Thermotogati</taxon>
        <taxon>Thermotogota</taxon>
        <taxon>Thermotogae</taxon>
        <taxon>Petrotogales</taxon>
        <taxon>Petrotogaceae</taxon>
        <taxon>Marinitoga</taxon>
    </lineage>
</organism>
<dbReference type="AlphaFoldDB" id="A0A1M4Y410"/>
<protein>
    <submittedName>
        <fullName evidence="1">CDP-Glycerol:Poly(Glycerophosphate) glycerophosphotransferase</fullName>
    </submittedName>
</protein>
<evidence type="ECO:0000313" key="2">
    <source>
        <dbReference type="Proteomes" id="UP000184334"/>
    </source>
</evidence>
<proteinExistence type="predicted"/>
<dbReference type="GO" id="GO:0016020">
    <property type="term" value="C:membrane"/>
    <property type="evidence" value="ECO:0007669"/>
    <property type="project" value="InterPro"/>
</dbReference>
<dbReference type="RefSeq" id="WP_072865204.1">
    <property type="nucleotide sequence ID" value="NZ_FQUI01000027.1"/>
</dbReference>
<sequence length="470" mass="56884">MNINILLEKETNDLLNFTIRNKVSLWQLVRYNIFLEKMKENEKLLEAHSQKRKKSIIDYLTYIWLTTKKNPLLFSKPSYILVFGPSIVNFITKEKKYFNRIYDYYNFLFEKETTMLEDSYGYKYFYPRAFKNVYYRDYIKIMTVLKSKILINKIDSKDLKIIESFLKYIKQHFELNDNYIGKVKNKIIKTMKKLPYYEYYYKKLINKIKPKIVFLNTASYGGENFLIRLLKDERVVVGEFQHGVITKSHIAYNYGEAVFKNKEYQKYLPDYLLTYGDFWNENMRIPVKKITVGNPHFWYNYDKINNFKEELNKKKKRILIVSQGTLTNIYVKIAKELSKKISNDYEIIFKLHPGEVAFEERYKDLKSYDNIIIKKDGDIYELINISDYIVSIYSTTIFEAASLNKPVYVYKHPMSDAYIPEDIGERFRDTNELYEKIIENIKSKNEYNINYFWNKNWKNNYIQFIETYIR</sequence>
<dbReference type="EMBL" id="FQUI01000027">
    <property type="protein sequence ID" value="SHF00429.1"/>
    <property type="molecule type" value="Genomic_DNA"/>
</dbReference>
<dbReference type="Proteomes" id="UP000184334">
    <property type="component" value="Unassembled WGS sequence"/>
</dbReference>
<reference evidence="1" key="1">
    <citation type="submission" date="2016-11" db="EMBL/GenBank/DDBJ databases">
        <authorList>
            <person name="Varghese N."/>
            <person name="Submissions S."/>
        </authorList>
    </citation>
    <scope>NUCLEOTIDE SEQUENCE [LARGE SCALE GENOMIC DNA]</scope>
    <source>
        <strain evidence="1">DSM 16785</strain>
    </source>
</reference>
<dbReference type="STRING" id="1122195.SAMN02745164_01588"/>
<dbReference type="OrthoDB" id="49588at2"/>
<dbReference type="Gene3D" id="3.40.50.12580">
    <property type="match status" value="1"/>
</dbReference>